<dbReference type="PANTHER" id="PTHR33841:SF1">
    <property type="entry name" value="DNA METHYLTRANSFERASE A"/>
    <property type="match status" value="1"/>
</dbReference>
<name>A0A450ZCI6_9GAMM</name>
<dbReference type="InterPro" id="IPR029063">
    <property type="entry name" value="SAM-dependent_MTases_sf"/>
</dbReference>
<dbReference type="InterPro" id="IPR050953">
    <property type="entry name" value="N4_N6_ade-DNA_methylase"/>
</dbReference>
<reference evidence="7" key="1">
    <citation type="submission" date="2019-02" db="EMBL/GenBank/DDBJ databases">
        <authorList>
            <person name="Gruber-Vodicka R. H."/>
            <person name="Seah K. B. B."/>
        </authorList>
    </citation>
    <scope>NUCLEOTIDE SEQUENCE</scope>
    <source>
        <strain evidence="7">BECK_BY1</strain>
    </source>
</reference>
<dbReference type="EMBL" id="CAADFX010000008">
    <property type="protein sequence ID" value="VFK51504.1"/>
    <property type="molecule type" value="Genomic_DNA"/>
</dbReference>
<evidence type="ECO:0000259" key="6">
    <source>
        <dbReference type="Pfam" id="PF18135"/>
    </source>
</evidence>
<gene>
    <name evidence="7" type="ORF">BECKTUN1418D_GA0071000_100825</name>
</gene>
<evidence type="ECO:0000256" key="3">
    <source>
        <dbReference type="ARBA" id="ARBA00022679"/>
    </source>
</evidence>
<dbReference type="PANTHER" id="PTHR33841">
    <property type="entry name" value="DNA METHYLTRANSFERASE YEEA-RELATED"/>
    <property type="match status" value="1"/>
</dbReference>
<keyword evidence="3" id="KW-0808">Transferase</keyword>
<keyword evidence="7" id="KW-0547">Nucleotide-binding</keyword>
<protein>
    <recommendedName>
        <fullName evidence="1">site-specific DNA-methyltransferase (adenine-specific)</fullName>
        <ecNumber evidence="1">2.1.1.72</ecNumber>
    </recommendedName>
</protein>
<dbReference type="AlphaFoldDB" id="A0A450ZCI6"/>
<feature type="region of interest" description="Disordered" evidence="5">
    <location>
        <begin position="552"/>
        <end position="574"/>
    </location>
</feature>
<dbReference type="PRINTS" id="PR00507">
    <property type="entry name" value="N12N6MTFRASE"/>
</dbReference>
<dbReference type="GO" id="GO:0009007">
    <property type="term" value="F:site-specific DNA-methyltransferase (adenine-specific) activity"/>
    <property type="evidence" value="ECO:0007669"/>
    <property type="project" value="UniProtKB-EC"/>
</dbReference>
<dbReference type="Pfam" id="PF18135">
    <property type="entry name" value="Type_ISP_C"/>
    <property type="match status" value="1"/>
</dbReference>
<keyword evidence="7" id="KW-0347">Helicase</keyword>
<comment type="catalytic activity">
    <reaction evidence="4">
        <text>a 2'-deoxyadenosine in DNA + S-adenosyl-L-methionine = an N(6)-methyl-2'-deoxyadenosine in DNA + S-adenosyl-L-homocysteine + H(+)</text>
        <dbReference type="Rhea" id="RHEA:15197"/>
        <dbReference type="Rhea" id="RHEA-COMP:12418"/>
        <dbReference type="Rhea" id="RHEA-COMP:12419"/>
        <dbReference type="ChEBI" id="CHEBI:15378"/>
        <dbReference type="ChEBI" id="CHEBI:57856"/>
        <dbReference type="ChEBI" id="CHEBI:59789"/>
        <dbReference type="ChEBI" id="CHEBI:90615"/>
        <dbReference type="ChEBI" id="CHEBI:90616"/>
        <dbReference type="EC" id="2.1.1.72"/>
    </reaction>
</comment>
<dbReference type="GO" id="GO:0004386">
    <property type="term" value="F:helicase activity"/>
    <property type="evidence" value="ECO:0007669"/>
    <property type="project" value="UniProtKB-KW"/>
</dbReference>
<sequence>MPASNNPAIREYLKTLQGDLDTGKATEHTHRPALQRLLESLLPEYKAINEPRRIEAGAPDYVVQKNSIPIGYVEAKDIGVDLHKLERDEQLKRYRGSLHNLIFTDYLEFRWYVNGEPRQEVRLARIHSGNKIKTEKEGIKAVEELLRDFLNHRPQGIKNPEDLARRMARLAHIIREIIIDSFENHQASPLLQGWREAFAKVLIEDLALPDKTPDFADMFAQTLAYGLFTARVMDTTPEDFSRQEAQYLIPKSNPFLREFFVQISGPQLDDEPFACFVDDLVNLLANTDMDAVLTHFGGRPPQEDPVIHFYETFLAAYDPKLREARGVYYTPESVVSYIVRSVDHVLKTRFDCPQGLADSTTIKVENYDPSLRIKGKRKQIRKTTETHKVLILDPATGTGTFLYAVIDHIRQQFMNQGNAGLWPGYVRNHLLPRLFGFELLMAPYAVAHFKLSLQLAGRDLPQSMADQWTYQPGEGERLGVYLTNALEAPHEMTGLPLFTQWVADETNAANEVKQRLPVLVVMGNPPYFGHSANKGKWIGGLLRGIVEDNKKNQINNEKRDEKGKTKPANYFEVDGKPLNEKNPKWLNDDYVKFIRFSQWRIAETGHGVLGFVTNHSYLDNPTFRGMRQSLMRDFDEIYLIDLHGNSKKKETAPDGGADKNVFDIQQGVAIGIFIKTANKKTKPARVFHAELWGRREEKYPWLFERDIANTEWTELKPVSPFYLFIPQDRGLLKEYERYWKVTDIMPINSVGIVTARDKLTIHETPQAVIDTVRDFSALGEEEAREKYRLGKDARDWKVSLAQKDLKDNGVDENKVTSILYRPFDVRYTYYTGKTRGFICMPRPKVMGHILEGENLGFVFSRKTVDEWGCTTTNNICGHKACAAYEINSLFPLYLYPTKKTTKQKSLFKDSNATTWPPDETNGKRIPNLNPAFVAEMAQKLGLEFTPNTSGDLESTFGPEDIFHYLYAIFHCPTYRARYAEFLKIDFPRVPLTSDRALFKKLCDSGDKLVELHLMKAQLSNLPNYPITGDHRVEKPAFRDGKVTINKTQYFEPVTPKVWNFHIGGYQVASKWLKDRKGRMLSFEDLETYRYILAALAKTAALMEEIDKTIPGFPLP</sequence>
<feature type="compositionally biased region" description="Basic and acidic residues" evidence="5">
    <location>
        <begin position="552"/>
        <end position="564"/>
    </location>
</feature>
<keyword evidence="2" id="KW-0489">Methyltransferase</keyword>
<dbReference type="InterPro" id="IPR041635">
    <property type="entry name" value="Type_ISP_LLaBIII_C"/>
</dbReference>
<proteinExistence type="predicted"/>
<keyword evidence="7" id="KW-0378">Hydrolase</keyword>
<evidence type="ECO:0000256" key="5">
    <source>
        <dbReference type="SAM" id="MobiDB-lite"/>
    </source>
</evidence>
<evidence type="ECO:0000256" key="4">
    <source>
        <dbReference type="ARBA" id="ARBA00047942"/>
    </source>
</evidence>
<dbReference type="EC" id="2.1.1.72" evidence="1"/>
<evidence type="ECO:0000313" key="7">
    <source>
        <dbReference type="EMBL" id="VFK51504.1"/>
    </source>
</evidence>
<evidence type="ECO:0000256" key="1">
    <source>
        <dbReference type="ARBA" id="ARBA00011900"/>
    </source>
</evidence>
<dbReference type="Gene3D" id="3.40.50.150">
    <property type="entry name" value="Vaccinia Virus protein VP39"/>
    <property type="match status" value="1"/>
</dbReference>
<organism evidence="7">
    <name type="scientific">Candidatus Kentrum sp. TUN</name>
    <dbReference type="NCBI Taxonomy" id="2126343"/>
    <lineage>
        <taxon>Bacteria</taxon>
        <taxon>Pseudomonadati</taxon>
        <taxon>Pseudomonadota</taxon>
        <taxon>Gammaproteobacteria</taxon>
        <taxon>Candidatus Kentrum</taxon>
    </lineage>
</organism>
<dbReference type="SUPFAM" id="SSF53335">
    <property type="entry name" value="S-adenosyl-L-methionine-dependent methyltransferases"/>
    <property type="match status" value="1"/>
</dbReference>
<evidence type="ECO:0000256" key="2">
    <source>
        <dbReference type="ARBA" id="ARBA00022603"/>
    </source>
</evidence>
<dbReference type="GO" id="GO:0032259">
    <property type="term" value="P:methylation"/>
    <property type="evidence" value="ECO:0007669"/>
    <property type="project" value="UniProtKB-KW"/>
</dbReference>
<feature type="domain" description="Type ISP restriction-modification enzyme LLaBIII C-terminal specificity" evidence="6">
    <location>
        <begin position="743"/>
        <end position="1103"/>
    </location>
</feature>
<accession>A0A450ZCI6</accession>
<keyword evidence="7" id="KW-0067">ATP-binding</keyword>